<organism evidence="8 9">
    <name type="scientific">Dietzia lutea</name>
    <dbReference type="NCBI Taxonomy" id="546160"/>
    <lineage>
        <taxon>Bacteria</taxon>
        <taxon>Bacillati</taxon>
        <taxon>Actinomycetota</taxon>
        <taxon>Actinomycetes</taxon>
        <taxon>Mycobacteriales</taxon>
        <taxon>Dietziaceae</taxon>
        <taxon>Dietzia</taxon>
    </lineage>
</organism>
<evidence type="ECO:0000256" key="5">
    <source>
        <dbReference type="PIRSR" id="PIRSR613078-1"/>
    </source>
</evidence>
<feature type="binding site" evidence="6">
    <location>
        <begin position="11"/>
        <end position="18"/>
    </location>
    <ligand>
        <name>substrate</name>
    </ligand>
</feature>
<feature type="active site" description="Proton donor/acceptor" evidence="5">
    <location>
        <position position="106"/>
    </location>
</feature>
<dbReference type="PANTHER" id="PTHR11931">
    <property type="entry name" value="PHOSPHOGLYCERATE MUTASE"/>
    <property type="match status" value="1"/>
</dbReference>
<dbReference type="RefSeq" id="WP_108847154.1">
    <property type="nucleotide sequence ID" value="NZ_CP015449.1"/>
</dbReference>
<feature type="region of interest" description="Disordered" evidence="7">
    <location>
        <begin position="217"/>
        <end position="249"/>
    </location>
</feature>
<gene>
    <name evidence="8" type="ORF">A6035_06665</name>
</gene>
<dbReference type="SUPFAM" id="SSF53254">
    <property type="entry name" value="Phosphoglycerate mutase-like"/>
    <property type="match status" value="1"/>
</dbReference>
<evidence type="ECO:0000256" key="2">
    <source>
        <dbReference type="ARBA" id="ARBA00012028"/>
    </source>
</evidence>
<dbReference type="PROSITE" id="PS00175">
    <property type="entry name" value="PG_MUTASE"/>
    <property type="match status" value="1"/>
</dbReference>
<dbReference type="KEGG" id="dlu:A6035_06665"/>
<dbReference type="GO" id="GO:0006096">
    <property type="term" value="P:glycolytic process"/>
    <property type="evidence" value="ECO:0007669"/>
    <property type="project" value="UniProtKB-KW"/>
</dbReference>
<dbReference type="InterPro" id="IPR005952">
    <property type="entry name" value="Phosphogly_mut1"/>
</dbReference>
<dbReference type="EC" id="5.4.2.11" evidence="2"/>
<dbReference type="Proteomes" id="UP000244928">
    <property type="component" value="Chromosome"/>
</dbReference>
<protein>
    <recommendedName>
        <fullName evidence="2">phosphoglycerate mutase (2,3-diphosphoglycerate-dependent)</fullName>
        <ecNumber evidence="2">5.4.2.11</ecNumber>
    </recommendedName>
</protein>
<dbReference type="InterPro" id="IPR001345">
    <property type="entry name" value="PG/BPGM_mutase_AS"/>
</dbReference>
<evidence type="ECO:0000256" key="1">
    <source>
        <dbReference type="ARBA" id="ARBA00006717"/>
    </source>
</evidence>
<evidence type="ECO:0000313" key="9">
    <source>
        <dbReference type="Proteomes" id="UP000244928"/>
    </source>
</evidence>
<name>A0A2S1R6N1_9ACTN</name>
<dbReference type="CDD" id="cd07067">
    <property type="entry name" value="HP_PGM_like"/>
    <property type="match status" value="1"/>
</dbReference>
<keyword evidence="9" id="KW-1185">Reference proteome</keyword>
<reference evidence="8 9" key="1">
    <citation type="submission" date="2016-04" db="EMBL/GenBank/DDBJ databases">
        <title>Complete genome sequence of Dietzia lutea YIM 80766T, a strain isolated from desert soil in Egypt.</title>
        <authorList>
            <person name="Zhao J."/>
            <person name="Hu B."/>
            <person name="Geng S."/>
            <person name="Nie Y."/>
            <person name="Tang Y."/>
        </authorList>
    </citation>
    <scope>NUCLEOTIDE SEQUENCE [LARGE SCALE GENOMIC DNA]</scope>
    <source>
        <strain evidence="8 9">YIM 80766</strain>
    </source>
</reference>
<dbReference type="InterPro" id="IPR029033">
    <property type="entry name" value="His_PPase_superfam"/>
</dbReference>
<evidence type="ECO:0000313" key="8">
    <source>
        <dbReference type="EMBL" id="AWH91894.1"/>
    </source>
</evidence>
<evidence type="ECO:0000256" key="3">
    <source>
        <dbReference type="ARBA" id="ARBA00023152"/>
    </source>
</evidence>
<feature type="compositionally biased region" description="Basic and acidic residues" evidence="7">
    <location>
        <begin position="217"/>
        <end position="233"/>
    </location>
</feature>
<dbReference type="SMART" id="SM00855">
    <property type="entry name" value="PGAM"/>
    <property type="match status" value="1"/>
</dbReference>
<dbReference type="GO" id="GO:0004619">
    <property type="term" value="F:phosphoglycerate mutase activity"/>
    <property type="evidence" value="ECO:0007669"/>
    <property type="project" value="UniProtKB-EC"/>
</dbReference>
<feature type="binding site" evidence="6">
    <location>
        <position position="77"/>
    </location>
    <ligand>
        <name>substrate</name>
    </ligand>
</feature>
<keyword evidence="4" id="KW-0413">Isomerase</keyword>
<keyword evidence="3" id="KW-0324">Glycolysis</keyword>
<accession>A0A2S1R6N1</accession>
<evidence type="ECO:0000256" key="6">
    <source>
        <dbReference type="PIRSR" id="PIRSR613078-2"/>
    </source>
</evidence>
<dbReference type="EMBL" id="CP015449">
    <property type="protein sequence ID" value="AWH91894.1"/>
    <property type="molecule type" value="Genomic_DNA"/>
</dbReference>
<dbReference type="AlphaFoldDB" id="A0A2S1R6N1"/>
<dbReference type="Pfam" id="PF00300">
    <property type="entry name" value="His_Phos_1"/>
    <property type="match status" value="1"/>
</dbReference>
<evidence type="ECO:0000256" key="7">
    <source>
        <dbReference type="SAM" id="MobiDB-lite"/>
    </source>
</evidence>
<feature type="compositionally biased region" description="Polar residues" evidence="7">
    <location>
        <begin position="237"/>
        <end position="249"/>
    </location>
</feature>
<dbReference type="Gene3D" id="3.40.50.1240">
    <property type="entry name" value="Phosphoglycerate mutase-like"/>
    <property type="match status" value="1"/>
</dbReference>
<evidence type="ECO:0000256" key="4">
    <source>
        <dbReference type="ARBA" id="ARBA00023235"/>
    </source>
</evidence>
<dbReference type="InterPro" id="IPR013078">
    <property type="entry name" value="His_Pase_superF_clade-1"/>
</dbReference>
<feature type="active site" description="Tele-phosphohistidine intermediate" evidence="5">
    <location>
        <position position="12"/>
    </location>
</feature>
<comment type="similarity">
    <text evidence="1">Belongs to the phosphoglycerate mutase family. BPG-dependent PGAM subfamily.</text>
</comment>
<sequence length="249" mass="27673">MTELARLLLIRHGQSIGNVADDRARAAGAHRLDLDHRDADTPLSEAGVGQARAVGAWLGELPEELRPTVWLTSPYRRAADTASTALEAAGGATGGATLLTDERLRERDLGVLDGYTGRGIRERHPEEAERRDRIGKFYYRPPGGESWTDVLLRVRYLLTDLRQQYAGERVCVFSHQAVIMCFRVALEQMAEHDVLTIDREDPLPNCSVTTYQRSDDQLELERYADTTAVERADAPTTRETPTTQEGAAT</sequence>
<proteinExistence type="inferred from homology"/>